<organism evidence="3 4">
    <name type="scientific">Mesonia phycicola</name>
    <dbReference type="NCBI Taxonomy" id="579105"/>
    <lineage>
        <taxon>Bacteria</taxon>
        <taxon>Pseudomonadati</taxon>
        <taxon>Bacteroidota</taxon>
        <taxon>Flavobacteriia</taxon>
        <taxon>Flavobacteriales</taxon>
        <taxon>Flavobacteriaceae</taxon>
        <taxon>Mesonia</taxon>
    </lineage>
</organism>
<dbReference type="NCBIfam" id="TIGR00095">
    <property type="entry name" value="16S rRNA (guanine(966)-N(2))-methyltransferase RsmD"/>
    <property type="match status" value="1"/>
</dbReference>
<keyword evidence="4" id="KW-1185">Reference proteome</keyword>
<dbReference type="Proteomes" id="UP000184225">
    <property type="component" value="Unassembled WGS sequence"/>
</dbReference>
<evidence type="ECO:0000313" key="3">
    <source>
        <dbReference type="EMBL" id="SHI50590.1"/>
    </source>
</evidence>
<dbReference type="Gene3D" id="3.40.50.150">
    <property type="entry name" value="Vaccinia Virus protein VP39"/>
    <property type="match status" value="1"/>
</dbReference>
<keyword evidence="2 3" id="KW-0808">Transferase</keyword>
<dbReference type="GO" id="GO:0008168">
    <property type="term" value="F:methyltransferase activity"/>
    <property type="evidence" value="ECO:0007669"/>
    <property type="project" value="UniProtKB-KW"/>
</dbReference>
<dbReference type="OrthoDB" id="9803017at2"/>
<evidence type="ECO:0000313" key="4">
    <source>
        <dbReference type="Proteomes" id="UP000184225"/>
    </source>
</evidence>
<proteinExistence type="predicted"/>
<dbReference type="InterPro" id="IPR002052">
    <property type="entry name" value="DNA_methylase_N6_adenine_CS"/>
</dbReference>
<dbReference type="AlphaFoldDB" id="A0A1M6BP73"/>
<reference evidence="3 4" key="1">
    <citation type="submission" date="2016-11" db="EMBL/GenBank/DDBJ databases">
        <authorList>
            <person name="Jaros S."/>
            <person name="Januszkiewicz K."/>
            <person name="Wedrychowicz H."/>
        </authorList>
    </citation>
    <scope>NUCLEOTIDE SEQUENCE [LARGE SCALE GENOMIC DNA]</scope>
    <source>
        <strain evidence="3 4">DSM 21425</strain>
    </source>
</reference>
<sequence length="178" mass="20356">MRIISGKFKGKRLIAPKTLPVRPTTDMAKEALFNILNFQIDFDNVKLLDLFAGTGNISYEFISRGTTDVTAVDQNYGCVKFINKTAKELDAEIQTVKSDVFKYLEKVKSKHDVIFADPPYGLELAEFQKIPYFVFENDLLNKDGILIIEHSKYTDLSETNHFTESRKYGSSVFSFFKI</sequence>
<dbReference type="STRING" id="579105.SAMN04488096_102154"/>
<dbReference type="PANTHER" id="PTHR43542:SF1">
    <property type="entry name" value="METHYLTRANSFERASE"/>
    <property type="match status" value="1"/>
</dbReference>
<dbReference type="SUPFAM" id="SSF53335">
    <property type="entry name" value="S-adenosyl-L-methionine-dependent methyltransferases"/>
    <property type="match status" value="1"/>
</dbReference>
<dbReference type="EMBL" id="FQYY01000002">
    <property type="protein sequence ID" value="SHI50590.1"/>
    <property type="molecule type" value="Genomic_DNA"/>
</dbReference>
<dbReference type="PROSITE" id="PS00092">
    <property type="entry name" value="N6_MTASE"/>
    <property type="match status" value="1"/>
</dbReference>
<gene>
    <name evidence="3" type="ORF">SAMN04488096_102154</name>
</gene>
<dbReference type="CDD" id="cd02440">
    <property type="entry name" value="AdoMet_MTases"/>
    <property type="match status" value="1"/>
</dbReference>
<dbReference type="GO" id="GO:0003676">
    <property type="term" value="F:nucleic acid binding"/>
    <property type="evidence" value="ECO:0007669"/>
    <property type="project" value="InterPro"/>
</dbReference>
<dbReference type="InterPro" id="IPR029063">
    <property type="entry name" value="SAM-dependent_MTases_sf"/>
</dbReference>
<accession>A0A1M6BP73</accession>
<evidence type="ECO:0000256" key="2">
    <source>
        <dbReference type="ARBA" id="ARBA00022679"/>
    </source>
</evidence>
<protein>
    <submittedName>
        <fullName evidence="3">16S rRNA (Guanine(966)-N(2))-methyltransferase RsmD</fullName>
    </submittedName>
</protein>
<name>A0A1M6BP73_9FLAO</name>
<keyword evidence="1 3" id="KW-0489">Methyltransferase</keyword>
<dbReference type="RefSeq" id="WP_073148301.1">
    <property type="nucleotide sequence ID" value="NZ_FQYY01000002.1"/>
</dbReference>
<dbReference type="InterPro" id="IPR004398">
    <property type="entry name" value="RNA_MeTrfase_RsmD"/>
</dbReference>
<dbReference type="PIRSF" id="PIRSF004553">
    <property type="entry name" value="CHP00095"/>
    <property type="match status" value="1"/>
</dbReference>
<dbReference type="PANTHER" id="PTHR43542">
    <property type="entry name" value="METHYLTRANSFERASE"/>
    <property type="match status" value="1"/>
</dbReference>
<evidence type="ECO:0000256" key="1">
    <source>
        <dbReference type="ARBA" id="ARBA00022603"/>
    </source>
</evidence>
<dbReference type="GO" id="GO:0031167">
    <property type="term" value="P:rRNA methylation"/>
    <property type="evidence" value="ECO:0007669"/>
    <property type="project" value="InterPro"/>
</dbReference>
<dbReference type="Pfam" id="PF03602">
    <property type="entry name" value="Cons_hypoth95"/>
    <property type="match status" value="1"/>
</dbReference>